<feature type="compositionally biased region" description="Polar residues" evidence="1">
    <location>
        <begin position="25"/>
        <end position="34"/>
    </location>
</feature>
<feature type="region of interest" description="Disordered" evidence="1">
    <location>
        <begin position="1"/>
        <end position="42"/>
    </location>
</feature>
<dbReference type="EMBL" id="JAMOIL010000046">
    <property type="protein sequence ID" value="MCM0622727.1"/>
    <property type="molecule type" value="Genomic_DNA"/>
</dbReference>
<dbReference type="AlphaFoldDB" id="A0A9X2DC86"/>
<comment type="caution">
    <text evidence="3">The sequence shown here is derived from an EMBL/GenBank/DDBJ whole genome shotgun (WGS) entry which is preliminary data.</text>
</comment>
<organism evidence="3 4">
    <name type="scientific">Nocardioides bruguierae</name>
    <dbReference type="NCBI Taxonomy" id="2945102"/>
    <lineage>
        <taxon>Bacteria</taxon>
        <taxon>Bacillati</taxon>
        <taxon>Actinomycetota</taxon>
        <taxon>Actinomycetes</taxon>
        <taxon>Propionibacteriales</taxon>
        <taxon>Nocardioidaceae</taxon>
        <taxon>Nocardioides</taxon>
    </lineage>
</organism>
<evidence type="ECO:0000259" key="2">
    <source>
        <dbReference type="Pfam" id="PF07510"/>
    </source>
</evidence>
<protein>
    <submittedName>
        <fullName evidence="3">HNH endonuclease family protein</fullName>
    </submittedName>
</protein>
<name>A0A9X2DC86_9ACTN</name>
<reference evidence="3" key="1">
    <citation type="submission" date="2022-05" db="EMBL/GenBank/DDBJ databases">
        <authorList>
            <person name="Tuo L."/>
        </authorList>
    </citation>
    <scope>NUCLEOTIDE SEQUENCE</scope>
    <source>
        <strain evidence="3">BSK12Z-4</strain>
    </source>
</reference>
<feature type="domain" description="GmrSD restriction endonucleases C-terminal" evidence="2">
    <location>
        <begin position="6"/>
        <end position="65"/>
    </location>
</feature>
<keyword evidence="3" id="KW-0540">Nuclease</keyword>
<evidence type="ECO:0000256" key="1">
    <source>
        <dbReference type="SAM" id="MobiDB-lite"/>
    </source>
</evidence>
<keyword evidence="4" id="KW-1185">Reference proteome</keyword>
<evidence type="ECO:0000313" key="4">
    <source>
        <dbReference type="Proteomes" id="UP001139485"/>
    </source>
</evidence>
<dbReference type="GO" id="GO:0004519">
    <property type="term" value="F:endonuclease activity"/>
    <property type="evidence" value="ECO:0007669"/>
    <property type="project" value="UniProtKB-KW"/>
</dbReference>
<dbReference type="Pfam" id="PF07510">
    <property type="entry name" value="GmrSD_C"/>
    <property type="match status" value="1"/>
</dbReference>
<evidence type="ECO:0000313" key="3">
    <source>
        <dbReference type="EMBL" id="MCM0622727.1"/>
    </source>
</evidence>
<proteinExistence type="predicted"/>
<gene>
    <name evidence="3" type="ORF">M8330_20765</name>
</gene>
<dbReference type="Proteomes" id="UP001139485">
    <property type="component" value="Unassembled WGS sequence"/>
</dbReference>
<keyword evidence="3" id="KW-0255">Endonuclease</keyword>
<keyword evidence="3" id="KW-0378">Hydrolase</keyword>
<sequence length="89" mass="9924">MGLLGASQWPETRRRDFANDPRNLLTVSGSANSSKSDHGPREWLPVNGAYRCRYAAIYLQVAHLYVLPITAADRAAVIELEPSCKTRRP</sequence>
<dbReference type="RefSeq" id="WP_250828895.1">
    <property type="nucleotide sequence ID" value="NZ_JAMOIL010000046.1"/>
</dbReference>
<dbReference type="InterPro" id="IPR011089">
    <property type="entry name" value="GmrSD_C"/>
</dbReference>
<accession>A0A9X2DC86</accession>